<evidence type="ECO:0000256" key="1">
    <source>
        <dbReference type="ARBA" id="ARBA00001933"/>
    </source>
</evidence>
<evidence type="ECO:0000259" key="11">
    <source>
        <dbReference type="Pfam" id="PF00155"/>
    </source>
</evidence>
<dbReference type="NCBIfam" id="NF005394">
    <property type="entry name" value="PRK06939.1"/>
    <property type="match status" value="1"/>
</dbReference>
<dbReference type="CDD" id="cd06454">
    <property type="entry name" value="KBL_like"/>
    <property type="match status" value="1"/>
</dbReference>
<dbReference type="InterPro" id="IPR015421">
    <property type="entry name" value="PyrdxlP-dep_Trfase_major"/>
</dbReference>
<evidence type="ECO:0000256" key="7">
    <source>
        <dbReference type="ARBA" id="ARBA00022898"/>
    </source>
</evidence>
<dbReference type="Proteomes" id="UP000228750">
    <property type="component" value="Unassembled WGS sequence"/>
</dbReference>
<dbReference type="GO" id="GO:0005737">
    <property type="term" value="C:cytoplasm"/>
    <property type="evidence" value="ECO:0007669"/>
    <property type="project" value="UniProtKB-ARBA"/>
</dbReference>
<dbReference type="Gene3D" id="3.90.1150.10">
    <property type="entry name" value="Aspartate Aminotransferase, domain 1"/>
    <property type="match status" value="1"/>
</dbReference>
<dbReference type="InterPro" id="IPR011282">
    <property type="entry name" value="2am3keto_CoA_ligase"/>
</dbReference>
<evidence type="ECO:0000256" key="4">
    <source>
        <dbReference type="ARBA" id="ARBA00013187"/>
    </source>
</evidence>
<evidence type="ECO:0000256" key="3">
    <source>
        <dbReference type="ARBA" id="ARBA00010008"/>
    </source>
</evidence>
<dbReference type="NCBIfam" id="TIGR01822">
    <property type="entry name" value="2am3keto_CoA"/>
    <property type="match status" value="1"/>
</dbReference>
<dbReference type="InterPro" id="IPR004839">
    <property type="entry name" value="Aminotransferase_I/II_large"/>
</dbReference>
<dbReference type="EC" id="2.3.1.47" evidence="4"/>
<dbReference type="Pfam" id="PF00155">
    <property type="entry name" value="Aminotran_1_2"/>
    <property type="match status" value="1"/>
</dbReference>
<evidence type="ECO:0000256" key="9">
    <source>
        <dbReference type="ARBA" id="ARBA00032610"/>
    </source>
</evidence>
<name>A0A2M7V2E0_9BACT</name>
<sequence length="394" mass="43071">MNTTLNTLSAQTVEDIKKAGLFKSQRVISTKQGAVIHADGKELLNFCANNYLGLSGKEELIDAAKKSLDEYGYGLSSVRFICGTQTIHEMLEKQVAAFFHKEDAILFTSCWDANEGVFASLLTDQDAVISDALNHASLIDGIRLCKAERHVFKHMDMEDLEKQLKQTQEKRMRCIVTDGVFSMDGDIAPLKEICDLADKYDAFVVVDDAHASGFLGETGRGAAEAAGVLDRVDVITTTFGKALGGATGGAVVASKEVVALLHQRARTTLFTNALPPVICGVTSYVLDYVDQHPELRETLWDNTRYFREKMATAGFTLPKSVHPIVPVIIGDAEPAMRMAEDMLAEGIYVIAFSYPVVPMGTARIRVQISASHTKAQIDQLVAAFEKLGQKYSIL</sequence>
<organism evidence="12 13">
    <name type="scientific">Candidatus Magasanikbacteria bacterium CG_4_10_14_0_2_um_filter_41_10</name>
    <dbReference type="NCBI Taxonomy" id="1974638"/>
    <lineage>
        <taxon>Bacteria</taxon>
        <taxon>Candidatus Magasanikiibacteriota</taxon>
    </lineage>
</organism>
<proteinExistence type="inferred from homology"/>
<dbReference type="InterPro" id="IPR015424">
    <property type="entry name" value="PyrdxlP-dep_Trfase"/>
</dbReference>
<evidence type="ECO:0000313" key="12">
    <source>
        <dbReference type="EMBL" id="PIZ92593.1"/>
    </source>
</evidence>
<dbReference type="InterPro" id="IPR050087">
    <property type="entry name" value="AON_synthase_class-II"/>
</dbReference>
<protein>
    <recommendedName>
        <fullName evidence="5">8-amino-7-oxononanoate synthase</fullName>
        <ecNumber evidence="4">2.3.1.47</ecNumber>
    </recommendedName>
    <alternativeName>
        <fullName evidence="9">7-keto-8-amino-pelargonic acid synthase</fullName>
    </alternativeName>
    <alternativeName>
        <fullName evidence="10">8-amino-7-ketopelargonate synthase</fullName>
    </alternativeName>
</protein>
<dbReference type="GO" id="GO:0006567">
    <property type="term" value="P:L-threonine catabolic process"/>
    <property type="evidence" value="ECO:0007669"/>
    <property type="project" value="InterPro"/>
</dbReference>
<evidence type="ECO:0000256" key="10">
    <source>
        <dbReference type="ARBA" id="ARBA00033381"/>
    </source>
</evidence>
<comment type="cofactor">
    <cofactor evidence="1">
        <name>pyridoxal 5'-phosphate</name>
        <dbReference type="ChEBI" id="CHEBI:597326"/>
    </cofactor>
</comment>
<reference evidence="13" key="1">
    <citation type="submission" date="2017-09" db="EMBL/GenBank/DDBJ databases">
        <title>Depth-based differentiation of microbial function through sediment-hosted aquifers and enrichment of novel symbionts in the deep terrestrial subsurface.</title>
        <authorList>
            <person name="Probst A.J."/>
            <person name="Ladd B."/>
            <person name="Jarett J.K."/>
            <person name="Geller-Mcgrath D.E."/>
            <person name="Sieber C.M.K."/>
            <person name="Emerson J.B."/>
            <person name="Anantharaman K."/>
            <person name="Thomas B.C."/>
            <person name="Malmstrom R."/>
            <person name="Stieglmeier M."/>
            <person name="Klingl A."/>
            <person name="Woyke T."/>
            <person name="Ryan C.M."/>
            <person name="Banfield J.F."/>
        </authorList>
    </citation>
    <scope>NUCLEOTIDE SEQUENCE [LARGE SCALE GENOMIC DNA]</scope>
</reference>
<dbReference type="FunFam" id="3.40.640.10:FF:000006">
    <property type="entry name" value="5-aminolevulinate synthase, mitochondrial"/>
    <property type="match status" value="1"/>
</dbReference>
<feature type="domain" description="Aminotransferase class I/classII large" evidence="11">
    <location>
        <begin position="42"/>
        <end position="383"/>
    </location>
</feature>
<keyword evidence="8" id="KW-0012">Acyltransferase</keyword>
<comment type="similarity">
    <text evidence="3">Belongs to the class-II pyridoxal-phosphate-dependent aminotransferase family. BioF subfamily.</text>
</comment>
<keyword evidence="6 12" id="KW-0808">Transferase</keyword>
<evidence type="ECO:0000256" key="6">
    <source>
        <dbReference type="ARBA" id="ARBA00022679"/>
    </source>
</evidence>
<comment type="pathway">
    <text evidence="2">Cofactor biosynthesis; biotin biosynthesis.</text>
</comment>
<evidence type="ECO:0000256" key="5">
    <source>
        <dbReference type="ARBA" id="ARBA00016004"/>
    </source>
</evidence>
<evidence type="ECO:0000256" key="2">
    <source>
        <dbReference type="ARBA" id="ARBA00004746"/>
    </source>
</evidence>
<dbReference type="Gene3D" id="3.40.640.10">
    <property type="entry name" value="Type I PLP-dependent aspartate aminotransferase-like (Major domain)"/>
    <property type="match status" value="1"/>
</dbReference>
<keyword evidence="7" id="KW-0663">Pyridoxal phosphate</keyword>
<dbReference type="FunFam" id="3.90.1150.10:FF:000004">
    <property type="entry name" value="2-amino-3-ketobutyrate coenzyme A ligase"/>
    <property type="match status" value="1"/>
</dbReference>
<evidence type="ECO:0000313" key="13">
    <source>
        <dbReference type="Proteomes" id="UP000228750"/>
    </source>
</evidence>
<gene>
    <name evidence="12" type="ORF">COX82_04465</name>
</gene>
<accession>A0A2M7V2E0</accession>
<dbReference type="EMBL" id="PFPJ01000078">
    <property type="protein sequence ID" value="PIZ92593.1"/>
    <property type="molecule type" value="Genomic_DNA"/>
</dbReference>
<dbReference type="PANTHER" id="PTHR13693:SF102">
    <property type="entry name" value="2-AMINO-3-KETOBUTYRATE COENZYME A LIGASE, MITOCHONDRIAL"/>
    <property type="match status" value="1"/>
</dbReference>
<dbReference type="PANTHER" id="PTHR13693">
    <property type="entry name" value="CLASS II AMINOTRANSFERASE/8-AMINO-7-OXONONANOATE SYNTHASE"/>
    <property type="match status" value="1"/>
</dbReference>
<dbReference type="GO" id="GO:0030170">
    <property type="term" value="F:pyridoxal phosphate binding"/>
    <property type="evidence" value="ECO:0007669"/>
    <property type="project" value="InterPro"/>
</dbReference>
<comment type="caution">
    <text evidence="12">The sequence shown here is derived from an EMBL/GenBank/DDBJ whole genome shotgun (WGS) entry which is preliminary data.</text>
</comment>
<dbReference type="AlphaFoldDB" id="A0A2M7V2E0"/>
<dbReference type="InterPro" id="IPR015422">
    <property type="entry name" value="PyrdxlP-dep_Trfase_small"/>
</dbReference>
<dbReference type="SUPFAM" id="SSF53383">
    <property type="entry name" value="PLP-dependent transferases"/>
    <property type="match status" value="1"/>
</dbReference>
<dbReference type="GO" id="GO:0008890">
    <property type="term" value="F:glycine C-acetyltransferase activity"/>
    <property type="evidence" value="ECO:0007669"/>
    <property type="project" value="InterPro"/>
</dbReference>
<evidence type="ECO:0000256" key="8">
    <source>
        <dbReference type="ARBA" id="ARBA00023315"/>
    </source>
</evidence>
<dbReference type="GO" id="GO:0008710">
    <property type="term" value="F:8-amino-7-oxononanoate synthase activity"/>
    <property type="evidence" value="ECO:0007669"/>
    <property type="project" value="UniProtKB-EC"/>
</dbReference>